<evidence type="ECO:0000256" key="5">
    <source>
        <dbReference type="ARBA" id="ARBA00022737"/>
    </source>
</evidence>
<evidence type="ECO:0000256" key="2">
    <source>
        <dbReference type="ARBA" id="ARBA00006375"/>
    </source>
</evidence>
<keyword evidence="3 10" id="KW-0813">Transport</keyword>
<dbReference type="AlphaFoldDB" id="A0A2G8LQY5"/>
<gene>
    <name evidence="12" type="ORF">BSL78_00437</name>
</gene>
<evidence type="ECO:0000256" key="1">
    <source>
        <dbReference type="ARBA" id="ARBA00004225"/>
    </source>
</evidence>
<name>A0A2G8LQY5_STIJA</name>
<keyword evidence="13" id="KW-1185">Reference proteome</keyword>
<keyword evidence="11" id="KW-0732">Signal</keyword>
<feature type="chain" id="PRO_5013634458" evidence="11">
    <location>
        <begin position="21"/>
        <end position="241"/>
    </location>
</feature>
<dbReference type="EMBL" id="MRZV01000008">
    <property type="protein sequence ID" value="PIK62645.1"/>
    <property type="molecule type" value="Genomic_DNA"/>
</dbReference>
<protein>
    <submittedName>
        <fullName evidence="12">Putative mitochondrial basic amino acids transporter</fullName>
    </submittedName>
</protein>
<evidence type="ECO:0000256" key="4">
    <source>
        <dbReference type="ARBA" id="ARBA00022692"/>
    </source>
</evidence>
<evidence type="ECO:0000256" key="3">
    <source>
        <dbReference type="ARBA" id="ARBA00022448"/>
    </source>
</evidence>
<keyword evidence="6" id="KW-1133">Transmembrane helix</keyword>
<dbReference type="InterPro" id="IPR023395">
    <property type="entry name" value="MCP_dom_sf"/>
</dbReference>
<keyword evidence="5" id="KW-0677">Repeat</keyword>
<dbReference type="PANTHER" id="PTHR45624:SF61">
    <property type="entry name" value="MITOCHONDRIAL BASIC AMINO ACIDS TRANSPORTER"/>
    <property type="match status" value="1"/>
</dbReference>
<keyword evidence="7" id="KW-0496">Mitochondrion</keyword>
<sequence length="241" mass="26310">MATPVITVACLASVLFGSHGFLLRRLDEEKLSSHFLAGSFAGAIQSLLACPIEISKIQVQLQGIGQRKDASTKQKYAGSIDAFVKILRAEGVRGIYRGLGLTLIRDIPGFGIYFTVFEASCRTLSKDAPPGQEVGVGSLLLAGGVSGLVNWFSTYPNDVMKTRFQRGGGSERESYTSYREVYRRSYQQEGLRVFSKGLGVTLVRAFPTCAAIFATATLTKRLIRRENQNFEEVTPAANSPR</sequence>
<feature type="repeat" description="Solcar" evidence="9">
    <location>
        <begin position="134"/>
        <end position="222"/>
    </location>
</feature>
<dbReference type="OrthoDB" id="193856at2759"/>
<dbReference type="PROSITE" id="PS50920">
    <property type="entry name" value="SOLCAR"/>
    <property type="match status" value="2"/>
</dbReference>
<evidence type="ECO:0000313" key="13">
    <source>
        <dbReference type="Proteomes" id="UP000230750"/>
    </source>
</evidence>
<evidence type="ECO:0000256" key="6">
    <source>
        <dbReference type="ARBA" id="ARBA00022989"/>
    </source>
</evidence>
<evidence type="ECO:0000256" key="11">
    <source>
        <dbReference type="SAM" id="SignalP"/>
    </source>
</evidence>
<dbReference type="GO" id="GO:0005289">
    <property type="term" value="F:high-affinity L-arginine transmembrane transporter activity"/>
    <property type="evidence" value="ECO:0007669"/>
    <property type="project" value="TreeGrafter"/>
</dbReference>
<dbReference type="GO" id="GO:0031966">
    <property type="term" value="C:mitochondrial membrane"/>
    <property type="evidence" value="ECO:0007669"/>
    <property type="project" value="UniProtKB-SubCell"/>
</dbReference>
<dbReference type="InterPro" id="IPR050567">
    <property type="entry name" value="Mitochondrial_Carrier"/>
</dbReference>
<evidence type="ECO:0000256" key="8">
    <source>
        <dbReference type="ARBA" id="ARBA00023136"/>
    </source>
</evidence>
<accession>A0A2G8LQY5</accession>
<comment type="similarity">
    <text evidence="2 10">Belongs to the mitochondrial carrier (TC 2.A.29) family.</text>
</comment>
<evidence type="ECO:0000313" key="12">
    <source>
        <dbReference type="EMBL" id="PIK62645.1"/>
    </source>
</evidence>
<keyword evidence="8 9" id="KW-0472">Membrane</keyword>
<dbReference type="Gene3D" id="1.50.40.10">
    <property type="entry name" value="Mitochondrial carrier domain"/>
    <property type="match status" value="1"/>
</dbReference>
<comment type="subcellular location">
    <subcellularLocation>
        <location evidence="1">Mitochondrion membrane</location>
        <topology evidence="1">Multi-pass membrane protein</topology>
    </subcellularLocation>
</comment>
<evidence type="ECO:0000256" key="9">
    <source>
        <dbReference type="PROSITE-ProRule" id="PRU00282"/>
    </source>
</evidence>
<dbReference type="PANTHER" id="PTHR45624">
    <property type="entry name" value="MITOCHONDRIAL BASIC AMINO ACIDS TRANSPORTER-RELATED"/>
    <property type="match status" value="1"/>
</dbReference>
<dbReference type="GO" id="GO:1990575">
    <property type="term" value="P:mitochondrial L-ornithine transmembrane transport"/>
    <property type="evidence" value="ECO:0007669"/>
    <property type="project" value="TreeGrafter"/>
</dbReference>
<feature type="repeat" description="Solcar" evidence="9">
    <location>
        <begin position="29"/>
        <end position="123"/>
    </location>
</feature>
<dbReference type="InterPro" id="IPR018108">
    <property type="entry name" value="MCP_transmembrane"/>
</dbReference>
<organism evidence="12 13">
    <name type="scientific">Stichopus japonicus</name>
    <name type="common">Sea cucumber</name>
    <dbReference type="NCBI Taxonomy" id="307972"/>
    <lineage>
        <taxon>Eukaryota</taxon>
        <taxon>Metazoa</taxon>
        <taxon>Echinodermata</taxon>
        <taxon>Eleutherozoa</taxon>
        <taxon>Echinozoa</taxon>
        <taxon>Holothuroidea</taxon>
        <taxon>Aspidochirotacea</taxon>
        <taxon>Aspidochirotida</taxon>
        <taxon>Stichopodidae</taxon>
        <taxon>Apostichopus</taxon>
    </lineage>
</organism>
<comment type="caution">
    <text evidence="12">The sequence shown here is derived from an EMBL/GenBank/DDBJ whole genome shotgun (WGS) entry which is preliminary data.</text>
</comment>
<dbReference type="Proteomes" id="UP000230750">
    <property type="component" value="Unassembled WGS sequence"/>
</dbReference>
<dbReference type="SUPFAM" id="SSF103506">
    <property type="entry name" value="Mitochondrial carrier"/>
    <property type="match status" value="1"/>
</dbReference>
<evidence type="ECO:0000256" key="7">
    <source>
        <dbReference type="ARBA" id="ARBA00023128"/>
    </source>
</evidence>
<dbReference type="Pfam" id="PF00153">
    <property type="entry name" value="Mito_carr"/>
    <property type="match status" value="2"/>
</dbReference>
<evidence type="ECO:0000256" key="10">
    <source>
        <dbReference type="RuleBase" id="RU000488"/>
    </source>
</evidence>
<keyword evidence="4 9" id="KW-0812">Transmembrane</keyword>
<reference evidence="12 13" key="1">
    <citation type="journal article" date="2017" name="PLoS Biol.">
        <title>The sea cucumber genome provides insights into morphological evolution and visceral regeneration.</title>
        <authorList>
            <person name="Zhang X."/>
            <person name="Sun L."/>
            <person name="Yuan J."/>
            <person name="Sun Y."/>
            <person name="Gao Y."/>
            <person name="Zhang L."/>
            <person name="Li S."/>
            <person name="Dai H."/>
            <person name="Hamel J.F."/>
            <person name="Liu C."/>
            <person name="Yu Y."/>
            <person name="Liu S."/>
            <person name="Lin W."/>
            <person name="Guo K."/>
            <person name="Jin S."/>
            <person name="Xu P."/>
            <person name="Storey K.B."/>
            <person name="Huan P."/>
            <person name="Zhang T."/>
            <person name="Zhou Y."/>
            <person name="Zhang J."/>
            <person name="Lin C."/>
            <person name="Li X."/>
            <person name="Xing L."/>
            <person name="Huo D."/>
            <person name="Sun M."/>
            <person name="Wang L."/>
            <person name="Mercier A."/>
            <person name="Li F."/>
            <person name="Yang H."/>
            <person name="Xiang J."/>
        </authorList>
    </citation>
    <scope>NUCLEOTIDE SEQUENCE [LARGE SCALE GENOMIC DNA]</scope>
    <source>
        <strain evidence="12">Shaxun</strain>
        <tissue evidence="12">Muscle</tissue>
    </source>
</reference>
<proteinExistence type="inferred from homology"/>
<feature type="signal peptide" evidence="11">
    <location>
        <begin position="1"/>
        <end position="20"/>
    </location>
</feature>